<dbReference type="GO" id="GO:0043001">
    <property type="term" value="P:Golgi to plasma membrane protein transport"/>
    <property type="evidence" value="ECO:0007669"/>
    <property type="project" value="TreeGrafter"/>
</dbReference>
<proteinExistence type="inferred from homology"/>
<comment type="similarity">
    <text evidence="2">Belongs to the SYS1 family.</text>
</comment>
<keyword evidence="3" id="KW-0813">Transport</keyword>
<accession>A0A8T1W2C8</accession>
<dbReference type="GO" id="GO:0034067">
    <property type="term" value="P:protein localization to Golgi apparatus"/>
    <property type="evidence" value="ECO:0007669"/>
    <property type="project" value="TreeGrafter"/>
</dbReference>
<comment type="caution">
    <text evidence="11">The sequence shown here is derived from an EMBL/GenBank/DDBJ whole genome shotgun (WGS) entry which is preliminary data.</text>
</comment>
<name>A0A8T1W2C8_9STRA</name>
<dbReference type="GO" id="GO:0005829">
    <property type="term" value="C:cytosol"/>
    <property type="evidence" value="ECO:0007669"/>
    <property type="project" value="GOC"/>
</dbReference>
<dbReference type="Proteomes" id="UP000694044">
    <property type="component" value="Unassembled WGS sequence"/>
</dbReference>
<evidence type="ECO:0000256" key="9">
    <source>
        <dbReference type="SAM" id="Phobius"/>
    </source>
</evidence>
<organism evidence="11 12">
    <name type="scientific">Phytophthora pseudosyringae</name>
    <dbReference type="NCBI Taxonomy" id="221518"/>
    <lineage>
        <taxon>Eukaryota</taxon>
        <taxon>Sar</taxon>
        <taxon>Stramenopiles</taxon>
        <taxon>Oomycota</taxon>
        <taxon>Peronosporomycetes</taxon>
        <taxon>Peronosporales</taxon>
        <taxon>Peronosporaceae</taxon>
        <taxon>Phytophthora</taxon>
    </lineage>
</organism>
<dbReference type="AlphaFoldDB" id="A0A8T1W2C8"/>
<dbReference type="GO" id="GO:0000139">
    <property type="term" value="C:Golgi membrane"/>
    <property type="evidence" value="ECO:0007669"/>
    <property type="project" value="UniProtKB-SubCell"/>
</dbReference>
<feature type="transmembrane region" description="Helical" evidence="9">
    <location>
        <begin position="151"/>
        <end position="170"/>
    </location>
</feature>
<feature type="signal peptide" evidence="10">
    <location>
        <begin position="1"/>
        <end position="26"/>
    </location>
</feature>
<feature type="chain" id="PRO_5035828812" evidence="10">
    <location>
        <begin position="27"/>
        <end position="192"/>
    </location>
</feature>
<keyword evidence="12" id="KW-1185">Reference proteome</keyword>
<reference evidence="11" key="1">
    <citation type="submission" date="2021-02" db="EMBL/GenBank/DDBJ databases">
        <authorList>
            <person name="Palmer J.M."/>
        </authorList>
    </citation>
    <scope>NUCLEOTIDE SEQUENCE</scope>
    <source>
        <strain evidence="11">SCRP734</strain>
    </source>
</reference>
<keyword evidence="7" id="KW-0333">Golgi apparatus</keyword>
<evidence type="ECO:0000256" key="4">
    <source>
        <dbReference type="ARBA" id="ARBA00022692"/>
    </source>
</evidence>
<keyword evidence="4 9" id="KW-0812">Transmembrane</keyword>
<comment type="subcellular location">
    <subcellularLocation>
        <location evidence="1">Golgi apparatus membrane</location>
        <topology evidence="1">Multi-pass membrane protein</topology>
    </subcellularLocation>
</comment>
<evidence type="ECO:0000256" key="8">
    <source>
        <dbReference type="ARBA" id="ARBA00023136"/>
    </source>
</evidence>
<evidence type="ECO:0000256" key="10">
    <source>
        <dbReference type="SAM" id="SignalP"/>
    </source>
</evidence>
<dbReference type="GO" id="GO:0005802">
    <property type="term" value="C:trans-Golgi network"/>
    <property type="evidence" value="ECO:0007669"/>
    <property type="project" value="TreeGrafter"/>
</dbReference>
<evidence type="ECO:0000256" key="5">
    <source>
        <dbReference type="ARBA" id="ARBA00022927"/>
    </source>
</evidence>
<keyword evidence="5" id="KW-0653">Protein transport</keyword>
<dbReference type="OrthoDB" id="542931at2759"/>
<protein>
    <submittedName>
        <fullName evidence="11">Integral membrane protein of the Golgi</fullName>
    </submittedName>
</protein>
<dbReference type="GO" id="GO:0006895">
    <property type="term" value="P:Golgi to endosome transport"/>
    <property type="evidence" value="ECO:0007669"/>
    <property type="project" value="TreeGrafter"/>
</dbReference>
<dbReference type="EMBL" id="JAGDFM010000079">
    <property type="protein sequence ID" value="KAG7387406.1"/>
    <property type="molecule type" value="Genomic_DNA"/>
</dbReference>
<dbReference type="PANTHER" id="PTHR12952:SF0">
    <property type="entry name" value="PROTEIN SYS1 HOMOLOG"/>
    <property type="match status" value="1"/>
</dbReference>
<evidence type="ECO:0000313" key="12">
    <source>
        <dbReference type="Proteomes" id="UP000694044"/>
    </source>
</evidence>
<feature type="transmembrane region" description="Helical" evidence="9">
    <location>
        <begin position="100"/>
        <end position="118"/>
    </location>
</feature>
<dbReference type="PANTHER" id="PTHR12952">
    <property type="entry name" value="SYS1"/>
    <property type="match status" value="1"/>
</dbReference>
<evidence type="ECO:0000256" key="1">
    <source>
        <dbReference type="ARBA" id="ARBA00004653"/>
    </source>
</evidence>
<keyword evidence="8 9" id="KW-0472">Membrane</keyword>
<evidence type="ECO:0000256" key="6">
    <source>
        <dbReference type="ARBA" id="ARBA00022989"/>
    </source>
</evidence>
<evidence type="ECO:0000256" key="2">
    <source>
        <dbReference type="ARBA" id="ARBA00008160"/>
    </source>
</evidence>
<dbReference type="Pfam" id="PF09801">
    <property type="entry name" value="SYS1"/>
    <property type="match status" value="1"/>
</dbReference>
<evidence type="ECO:0000256" key="7">
    <source>
        <dbReference type="ARBA" id="ARBA00023034"/>
    </source>
</evidence>
<keyword evidence="6 9" id="KW-1133">Transmembrane helix</keyword>
<dbReference type="InterPro" id="IPR019185">
    <property type="entry name" value="Integral_membrane_SYS1-rel"/>
</dbReference>
<evidence type="ECO:0000256" key="3">
    <source>
        <dbReference type="ARBA" id="ARBA00022448"/>
    </source>
</evidence>
<evidence type="ECO:0000313" key="11">
    <source>
        <dbReference type="EMBL" id="KAG7387406.1"/>
    </source>
</evidence>
<gene>
    <name evidence="11" type="primary">SYS1</name>
    <name evidence="11" type="ORF">PHYPSEUDO_014169</name>
</gene>
<sequence length="192" mass="22052">MPKFYGAARWAPKLILLQIICMQVRCGNSAFVSSIQPYWFYYLTWSVSNVMPLFPHRVQCSHYVAQVLVLGICHGVHVTLDQLFAYHTQTVVTVDGLKNCFAIVAAGFVSAVCLALFVERAKKCLDFGVTLYFIDFLVQCFYSEFPKMWDWWLVHLVAASVTIVLGEYLCSRRELEEIPMVDLFTKRSSRKN</sequence>
<keyword evidence="10" id="KW-0732">Signal</keyword>